<reference evidence="1" key="2">
    <citation type="submission" date="2022-01" db="EMBL/GenBank/DDBJ databases">
        <authorList>
            <person name="Yamashiro T."/>
            <person name="Shiraishi A."/>
            <person name="Satake H."/>
            <person name="Nakayama K."/>
        </authorList>
    </citation>
    <scope>NUCLEOTIDE SEQUENCE</scope>
</reference>
<dbReference type="EMBL" id="BQNB010013468">
    <property type="protein sequence ID" value="GJT16357.1"/>
    <property type="molecule type" value="Genomic_DNA"/>
</dbReference>
<comment type="caution">
    <text evidence="1">The sequence shown here is derived from an EMBL/GenBank/DDBJ whole genome shotgun (WGS) entry which is preliminary data.</text>
</comment>
<protein>
    <submittedName>
        <fullName evidence="1">Myosin heavy chain-related protein</fullName>
    </submittedName>
</protein>
<reference evidence="1" key="1">
    <citation type="journal article" date="2022" name="Int. J. Mol. Sci.">
        <title>Draft Genome of Tanacetum Coccineum: Genomic Comparison of Closely Related Tanacetum-Family Plants.</title>
        <authorList>
            <person name="Yamashiro T."/>
            <person name="Shiraishi A."/>
            <person name="Nakayama K."/>
            <person name="Satake H."/>
        </authorList>
    </citation>
    <scope>NUCLEOTIDE SEQUENCE</scope>
</reference>
<proteinExistence type="predicted"/>
<gene>
    <name evidence="1" type="ORF">Tco_0875063</name>
</gene>
<name>A0ABQ5BR89_9ASTR</name>
<dbReference type="Proteomes" id="UP001151760">
    <property type="component" value="Unassembled WGS sequence"/>
</dbReference>
<evidence type="ECO:0000313" key="1">
    <source>
        <dbReference type="EMBL" id="GJT16357.1"/>
    </source>
</evidence>
<organism evidence="1 2">
    <name type="scientific">Tanacetum coccineum</name>
    <dbReference type="NCBI Taxonomy" id="301880"/>
    <lineage>
        <taxon>Eukaryota</taxon>
        <taxon>Viridiplantae</taxon>
        <taxon>Streptophyta</taxon>
        <taxon>Embryophyta</taxon>
        <taxon>Tracheophyta</taxon>
        <taxon>Spermatophyta</taxon>
        <taxon>Magnoliopsida</taxon>
        <taxon>eudicotyledons</taxon>
        <taxon>Gunneridae</taxon>
        <taxon>Pentapetalae</taxon>
        <taxon>asterids</taxon>
        <taxon>campanulids</taxon>
        <taxon>Asterales</taxon>
        <taxon>Asteraceae</taxon>
        <taxon>Asteroideae</taxon>
        <taxon>Anthemideae</taxon>
        <taxon>Anthemidinae</taxon>
        <taxon>Tanacetum</taxon>
    </lineage>
</organism>
<keyword evidence="2" id="KW-1185">Reference proteome</keyword>
<sequence>MGTVAEYENEFEMLINRVTGIPQSLLIPFYISGLKLHLQRELNLVSRPTTLGDVFSLARIIEARFEDTNNQAVDNNAKALYSASVELLDTTDCFFDCQEIRHGPVIDLFIVGQLAQSLSQTCKVVKFEKDRDIGFELDHLGMPIAVDAWETLVEDDKILSRVDQVMGKKFNKSNRYRKSLEQYDEFNDDGYKSEEDNGFNGLMVLMDFPRLTMTLRDGCEESVKKGTTRVGNTSNMHVAAREA</sequence>
<evidence type="ECO:0000313" key="2">
    <source>
        <dbReference type="Proteomes" id="UP001151760"/>
    </source>
</evidence>
<accession>A0ABQ5BR89</accession>